<dbReference type="EMBL" id="RCHU02000014">
    <property type="protein sequence ID" value="KAL3572647.1"/>
    <property type="molecule type" value="Genomic_DNA"/>
</dbReference>
<evidence type="ECO:0000313" key="1">
    <source>
        <dbReference type="EMBL" id="KAL3572647.1"/>
    </source>
</evidence>
<keyword evidence="2" id="KW-1185">Reference proteome</keyword>
<gene>
    <name evidence="1" type="ORF">D5086_026551</name>
</gene>
<name>A0ACC4B3Q0_POPAL</name>
<reference evidence="1 2" key="1">
    <citation type="journal article" date="2024" name="Plant Biotechnol. J.">
        <title>Genome and CRISPR/Cas9 system of a widespread forest tree (Populus alba) in the world.</title>
        <authorList>
            <person name="Liu Y.J."/>
            <person name="Jiang P.F."/>
            <person name="Han X.M."/>
            <person name="Li X.Y."/>
            <person name="Wang H.M."/>
            <person name="Wang Y.J."/>
            <person name="Wang X.X."/>
            <person name="Zeng Q.Y."/>
        </authorList>
    </citation>
    <scope>NUCLEOTIDE SEQUENCE [LARGE SCALE GENOMIC DNA]</scope>
    <source>
        <strain evidence="2">cv. PAL-ZL1</strain>
    </source>
</reference>
<evidence type="ECO:0000313" key="2">
    <source>
        <dbReference type="Proteomes" id="UP000309997"/>
    </source>
</evidence>
<sequence>MNINDADQQEYQCSTWMYPKELQLCTSYIITYRFCHPPLILIQCCMIKLSFMTFLLDPACFVAPRMESGDLYAFFDERLLKKKAKELAPCLNSCCIFLIGMMGCGKTTVGKVLSEALGYAFADSDTCVEQAVGEIPVAQIFQQHGESVFRDNESKALQELSSKSQLVVATGGGAVLHPINWEYMRKGITVFLDVPLDALARRIAAVGTDSRPLLDFDSGDPYTKALMSLSPLLEKRVEKYSSADVTVSLSKLADDLEEDVSHLTPTIIAIEVLEQIEKYLRGKKKTFNSHFPLDLPEFSSF</sequence>
<proteinExistence type="predicted"/>
<accession>A0ACC4B3Q0</accession>
<dbReference type="Proteomes" id="UP000309997">
    <property type="component" value="Unassembled WGS sequence"/>
</dbReference>
<comment type="caution">
    <text evidence="1">The sequence shown here is derived from an EMBL/GenBank/DDBJ whole genome shotgun (WGS) entry which is preliminary data.</text>
</comment>
<protein>
    <submittedName>
        <fullName evidence="1">Uncharacterized protein</fullName>
    </submittedName>
</protein>
<organism evidence="1 2">
    <name type="scientific">Populus alba</name>
    <name type="common">White poplar</name>
    <dbReference type="NCBI Taxonomy" id="43335"/>
    <lineage>
        <taxon>Eukaryota</taxon>
        <taxon>Viridiplantae</taxon>
        <taxon>Streptophyta</taxon>
        <taxon>Embryophyta</taxon>
        <taxon>Tracheophyta</taxon>
        <taxon>Spermatophyta</taxon>
        <taxon>Magnoliopsida</taxon>
        <taxon>eudicotyledons</taxon>
        <taxon>Gunneridae</taxon>
        <taxon>Pentapetalae</taxon>
        <taxon>rosids</taxon>
        <taxon>fabids</taxon>
        <taxon>Malpighiales</taxon>
        <taxon>Salicaceae</taxon>
        <taxon>Saliceae</taxon>
        <taxon>Populus</taxon>
    </lineage>
</organism>